<gene>
    <name evidence="2" type="ORF">BBO_05078</name>
</gene>
<keyword evidence="1" id="KW-1133">Transmembrane helix</keyword>
<dbReference type="EMBL" id="AZHA01000014">
    <property type="protein sequence ID" value="OAA42415.1"/>
    <property type="molecule type" value="Genomic_DNA"/>
</dbReference>
<comment type="caution">
    <text evidence="2">The sequence shown here is derived from an EMBL/GenBank/DDBJ whole genome shotgun (WGS) entry which is preliminary data.</text>
</comment>
<dbReference type="OrthoDB" id="4927953at2759"/>
<keyword evidence="1" id="KW-0812">Transmembrane</keyword>
<keyword evidence="1" id="KW-0472">Membrane</keyword>
<dbReference type="AlphaFoldDB" id="A0A162HS10"/>
<reference evidence="2 3" key="1">
    <citation type="journal article" date="2016" name="Genome Biol. Evol.">
        <title>Divergent and convergent evolution of fungal pathogenicity.</title>
        <authorList>
            <person name="Shang Y."/>
            <person name="Xiao G."/>
            <person name="Zheng P."/>
            <person name="Cen K."/>
            <person name="Zhan S."/>
            <person name="Wang C."/>
        </authorList>
    </citation>
    <scope>NUCLEOTIDE SEQUENCE [LARGE SCALE GENOMIC DNA]</scope>
    <source>
        <strain evidence="2 3">RCEF 3172</strain>
    </source>
</reference>
<accession>A0A162HS10</accession>
<name>A0A162HS10_9HYPO</name>
<feature type="transmembrane region" description="Helical" evidence="1">
    <location>
        <begin position="109"/>
        <end position="132"/>
    </location>
</feature>
<dbReference type="Proteomes" id="UP000076863">
    <property type="component" value="Unassembled WGS sequence"/>
</dbReference>
<feature type="transmembrane region" description="Helical" evidence="1">
    <location>
        <begin position="65"/>
        <end position="89"/>
    </location>
</feature>
<proteinExistence type="predicted"/>
<evidence type="ECO:0000256" key="1">
    <source>
        <dbReference type="SAM" id="Phobius"/>
    </source>
</evidence>
<keyword evidence="3" id="KW-1185">Reference proteome</keyword>
<protein>
    <submittedName>
        <fullName evidence="2">Uncharacterized protein</fullName>
    </submittedName>
</protein>
<organism evidence="2 3">
    <name type="scientific">Beauveria brongniartii RCEF 3172</name>
    <dbReference type="NCBI Taxonomy" id="1081107"/>
    <lineage>
        <taxon>Eukaryota</taxon>
        <taxon>Fungi</taxon>
        <taxon>Dikarya</taxon>
        <taxon>Ascomycota</taxon>
        <taxon>Pezizomycotina</taxon>
        <taxon>Sordariomycetes</taxon>
        <taxon>Hypocreomycetidae</taxon>
        <taxon>Hypocreales</taxon>
        <taxon>Cordycipitaceae</taxon>
        <taxon>Beauveria</taxon>
        <taxon>Beauveria brongniartii</taxon>
    </lineage>
</organism>
<sequence>MHIHHRAPLPTAITTIIAASRPMIHHSSAASATPTLAFSARDASLQGDFNTPHESINGPGEAMRLLVPITVAAWVLVGSGCILCINGKGRAGHWVPKWYLDAEGTRRDKALVVGWWLAVLLLWPVILTALLLRSIARVVMKQVAKRRTEQRERDKGVERASEV</sequence>
<evidence type="ECO:0000313" key="3">
    <source>
        <dbReference type="Proteomes" id="UP000076863"/>
    </source>
</evidence>
<evidence type="ECO:0000313" key="2">
    <source>
        <dbReference type="EMBL" id="OAA42415.1"/>
    </source>
</evidence>